<name>A0A834XX00_APHGI</name>
<dbReference type="GO" id="GO:0003677">
    <property type="term" value="F:DNA binding"/>
    <property type="evidence" value="ECO:0007669"/>
    <property type="project" value="InterPro"/>
</dbReference>
<gene>
    <name evidence="2" type="ORF">HCN44_003406</name>
</gene>
<evidence type="ECO:0000259" key="1">
    <source>
        <dbReference type="Pfam" id="PF10523"/>
    </source>
</evidence>
<keyword evidence="3" id="KW-1185">Reference proteome</keyword>
<dbReference type="OrthoDB" id="8186171at2759"/>
<organism evidence="2 3">
    <name type="scientific">Aphidius gifuensis</name>
    <name type="common">Parasitoid wasp</name>
    <dbReference type="NCBI Taxonomy" id="684658"/>
    <lineage>
        <taxon>Eukaryota</taxon>
        <taxon>Metazoa</taxon>
        <taxon>Ecdysozoa</taxon>
        <taxon>Arthropoda</taxon>
        <taxon>Hexapoda</taxon>
        <taxon>Insecta</taxon>
        <taxon>Pterygota</taxon>
        <taxon>Neoptera</taxon>
        <taxon>Endopterygota</taxon>
        <taxon>Hymenoptera</taxon>
        <taxon>Apocrita</taxon>
        <taxon>Ichneumonoidea</taxon>
        <taxon>Braconidae</taxon>
        <taxon>Aphidiinae</taxon>
        <taxon>Aphidius</taxon>
    </lineage>
</organism>
<proteinExistence type="predicted"/>
<comment type="caution">
    <text evidence="2">The sequence shown here is derived from an EMBL/GenBank/DDBJ whole genome shotgun (WGS) entry which is preliminary data.</text>
</comment>
<accession>A0A834XX00</accession>
<dbReference type="EMBL" id="JACMRX010000002">
    <property type="protein sequence ID" value="KAF7994316.1"/>
    <property type="molecule type" value="Genomic_DNA"/>
</dbReference>
<dbReference type="Gene3D" id="1.10.10.2590">
    <property type="entry name" value="BEN domain"/>
    <property type="match status" value="1"/>
</dbReference>
<dbReference type="Proteomes" id="UP000639338">
    <property type="component" value="Unassembled WGS sequence"/>
</dbReference>
<evidence type="ECO:0000313" key="2">
    <source>
        <dbReference type="EMBL" id="KAF7994316.1"/>
    </source>
</evidence>
<dbReference type="InterPro" id="IPR018379">
    <property type="entry name" value="BEN_domain"/>
</dbReference>
<reference evidence="2 3" key="1">
    <citation type="submission" date="2020-08" db="EMBL/GenBank/DDBJ databases">
        <title>Aphidius gifuensis genome sequencing and assembly.</title>
        <authorList>
            <person name="Du Z."/>
        </authorList>
    </citation>
    <scope>NUCLEOTIDE SEQUENCE [LARGE SCALE GENOMIC DNA]</scope>
    <source>
        <strain evidence="2">YNYX2018</strain>
        <tissue evidence="2">Adults</tissue>
    </source>
</reference>
<feature type="domain" description="BEN" evidence="1">
    <location>
        <begin position="65"/>
        <end position="108"/>
    </location>
</feature>
<dbReference type="Pfam" id="PF10523">
    <property type="entry name" value="BEN"/>
    <property type="match status" value="1"/>
</dbReference>
<sequence length="109" mass="12609">MHHVPAPPVNEPHRNFIHQVNDRIGGNVDRTNDRRWTHLHGEVYIRTDRLRFLRLDSPRAKTASSQLIKMLVPQEVLQTHSVSCKRSPALPDRGAKPPLDPRLIEAIYR</sequence>
<protein>
    <recommendedName>
        <fullName evidence="1">BEN domain-containing protein</fullName>
    </recommendedName>
</protein>
<dbReference type="AlphaFoldDB" id="A0A834XX00"/>
<evidence type="ECO:0000313" key="3">
    <source>
        <dbReference type="Proteomes" id="UP000639338"/>
    </source>
</evidence>